<comment type="caution">
    <text evidence="6">The sequence shown here is derived from an EMBL/GenBank/DDBJ whole genome shotgun (WGS) entry which is preliminary data.</text>
</comment>
<dbReference type="Pfam" id="PF03466">
    <property type="entry name" value="LysR_substrate"/>
    <property type="match status" value="1"/>
</dbReference>
<dbReference type="GO" id="GO:0000976">
    <property type="term" value="F:transcription cis-regulatory region binding"/>
    <property type="evidence" value="ECO:0007669"/>
    <property type="project" value="TreeGrafter"/>
</dbReference>
<dbReference type="CDD" id="cd05466">
    <property type="entry name" value="PBP2_LTTR_substrate"/>
    <property type="match status" value="1"/>
</dbReference>
<dbReference type="PANTHER" id="PTHR30126">
    <property type="entry name" value="HTH-TYPE TRANSCRIPTIONAL REGULATOR"/>
    <property type="match status" value="1"/>
</dbReference>
<dbReference type="InterPro" id="IPR005119">
    <property type="entry name" value="LysR_subst-bd"/>
</dbReference>
<evidence type="ECO:0000313" key="6">
    <source>
        <dbReference type="EMBL" id="NYZ67364.1"/>
    </source>
</evidence>
<dbReference type="RefSeq" id="WP_180569386.1">
    <property type="nucleotide sequence ID" value="NZ_JACCKB010000024.1"/>
</dbReference>
<proteinExistence type="inferred from homology"/>
<comment type="similarity">
    <text evidence="1">Belongs to the LysR transcriptional regulatory family.</text>
</comment>
<reference evidence="6 7" key="1">
    <citation type="submission" date="2020-07" db="EMBL/GenBank/DDBJ databases">
        <title>Endozoicomonas sp. nov., isolated from sediment.</title>
        <authorList>
            <person name="Gu T."/>
        </authorList>
    </citation>
    <scope>NUCLEOTIDE SEQUENCE [LARGE SCALE GENOMIC DNA]</scope>
    <source>
        <strain evidence="6 7">SM1973</strain>
    </source>
</reference>
<sequence>MRWNLDQLEAFVTSVEAGSFSAAARKLGKAQSRISTAIANLEADLGFELFNRQARLPVLTPAGEEMYVEAQVVLVQCQRLQARAMTVLGGNEASLTIAMDEAMPIEPFEHFFQEVAKQFPLLKLTILNGSQDDIAEWVEAQQADLGILFHLNLLPDSLEFMQIGQITHSLIVSSTHPLANISAPTVADLNQHRQLVIRGRMGKRQTKAISSEYWYIDSYYHITSLVIKGVGWALVPEHVANIEWYSNESVKLSTQNIPGSFSVAMGVVKRRDRGCGQIMNWMLSEINSMFCQP</sequence>
<dbReference type="SUPFAM" id="SSF46785">
    <property type="entry name" value="Winged helix' DNA-binding domain"/>
    <property type="match status" value="1"/>
</dbReference>
<dbReference type="Pfam" id="PF00126">
    <property type="entry name" value="HTH_1"/>
    <property type="match status" value="1"/>
</dbReference>
<dbReference type="EMBL" id="JACCKB010000024">
    <property type="protein sequence ID" value="NYZ67364.1"/>
    <property type="molecule type" value="Genomic_DNA"/>
</dbReference>
<dbReference type="InterPro" id="IPR036390">
    <property type="entry name" value="WH_DNA-bd_sf"/>
</dbReference>
<organism evidence="6 7">
    <name type="scientific">Spartinivicinus marinus</name>
    <dbReference type="NCBI Taxonomy" id="2994442"/>
    <lineage>
        <taxon>Bacteria</taxon>
        <taxon>Pseudomonadati</taxon>
        <taxon>Pseudomonadota</taxon>
        <taxon>Gammaproteobacteria</taxon>
        <taxon>Oceanospirillales</taxon>
        <taxon>Zooshikellaceae</taxon>
        <taxon>Spartinivicinus</taxon>
    </lineage>
</organism>
<name>A0A853IBD2_9GAMM</name>
<feature type="domain" description="HTH lysR-type" evidence="5">
    <location>
        <begin position="3"/>
        <end position="60"/>
    </location>
</feature>
<dbReference type="AlphaFoldDB" id="A0A853IBD2"/>
<dbReference type="PROSITE" id="PS50931">
    <property type="entry name" value="HTH_LYSR"/>
    <property type="match status" value="1"/>
</dbReference>
<dbReference type="FunFam" id="1.10.10.10:FF:000001">
    <property type="entry name" value="LysR family transcriptional regulator"/>
    <property type="match status" value="1"/>
</dbReference>
<keyword evidence="3" id="KW-0238">DNA-binding</keyword>
<dbReference type="PRINTS" id="PR00039">
    <property type="entry name" value="HTHLYSR"/>
</dbReference>
<keyword evidence="7" id="KW-1185">Reference proteome</keyword>
<evidence type="ECO:0000256" key="4">
    <source>
        <dbReference type="ARBA" id="ARBA00023163"/>
    </source>
</evidence>
<gene>
    <name evidence="6" type="ORF">H0A36_15205</name>
</gene>
<evidence type="ECO:0000256" key="1">
    <source>
        <dbReference type="ARBA" id="ARBA00009437"/>
    </source>
</evidence>
<evidence type="ECO:0000256" key="2">
    <source>
        <dbReference type="ARBA" id="ARBA00023015"/>
    </source>
</evidence>
<evidence type="ECO:0000256" key="3">
    <source>
        <dbReference type="ARBA" id="ARBA00023125"/>
    </source>
</evidence>
<dbReference type="PANTHER" id="PTHR30126:SF91">
    <property type="entry name" value="LYSR FAMILY TRANSCRIPTIONAL REGULATOR"/>
    <property type="match status" value="1"/>
</dbReference>
<dbReference type="Gene3D" id="3.40.190.290">
    <property type="match status" value="1"/>
</dbReference>
<evidence type="ECO:0000313" key="7">
    <source>
        <dbReference type="Proteomes" id="UP000569732"/>
    </source>
</evidence>
<accession>A0A853IBD2</accession>
<dbReference type="Gene3D" id="1.10.10.10">
    <property type="entry name" value="Winged helix-like DNA-binding domain superfamily/Winged helix DNA-binding domain"/>
    <property type="match status" value="1"/>
</dbReference>
<keyword evidence="2" id="KW-0805">Transcription regulation</keyword>
<dbReference type="SUPFAM" id="SSF53850">
    <property type="entry name" value="Periplasmic binding protein-like II"/>
    <property type="match status" value="1"/>
</dbReference>
<dbReference type="GO" id="GO:0003700">
    <property type="term" value="F:DNA-binding transcription factor activity"/>
    <property type="evidence" value="ECO:0007669"/>
    <property type="project" value="InterPro"/>
</dbReference>
<protein>
    <submittedName>
        <fullName evidence="6">LysR family transcriptional regulator</fullName>
    </submittedName>
</protein>
<dbReference type="InterPro" id="IPR036388">
    <property type="entry name" value="WH-like_DNA-bd_sf"/>
</dbReference>
<keyword evidence="4" id="KW-0804">Transcription</keyword>
<evidence type="ECO:0000259" key="5">
    <source>
        <dbReference type="PROSITE" id="PS50931"/>
    </source>
</evidence>
<dbReference type="Proteomes" id="UP000569732">
    <property type="component" value="Unassembled WGS sequence"/>
</dbReference>
<dbReference type="InterPro" id="IPR000847">
    <property type="entry name" value="LysR_HTH_N"/>
</dbReference>